<dbReference type="Gene3D" id="3.20.70.20">
    <property type="match status" value="2"/>
</dbReference>
<dbReference type="SUPFAM" id="SSF51998">
    <property type="entry name" value="PFL-like glycyl radical enzymes"/>
    <property type="match status" value="1"/>
</dbReference>
<evidence type="ECO:0000313" key="5">
    <source>
        <dbReference type="EMBL" id="MDP9870436.1"/>
    </source>
</evidence>
<protein>
    <submittedName>
        <fullName evidence="5">Ribonucleoside-diphosphate reductase alpha chain</fullName>
        <ecNumber evidence="5">1.17.4.1</ecNumber>
    </submittedName>
</protein>
<gene>
    <name evidence="5" type="ORF">J2S55_009774</name>
</gene>
<dbReference type="EMBL" id="JAUSRB010000004">
    <property type="protein sequence ID" value="MDP9870436.1"/>
    <property type="molecule type" value="Genomic_DNA"/>
</dbReference>
<organism evidence="5 6">
    <name type="scientific">Streptosporangium brasiliense</name>
    <dbReference type="NCBI Taxonomy" id="47480"/>
    <lineage>
        <taxon>Bacteria</taxon>
        <taxon>Bacillati</taxon>
        <taxon>Actinomycetota</taxon>
        <taxon>Actinomycetes</taxon>
        <taxon>Streptosporangiales</taxon>
        <taxon>Streptosporangiaceae</taxon>
        <taxon>Streptosporangium</taxon>
    </lineage>
</organism>
<keyword evidence="6" id="KW-1185">Reference proteome</keyword>
<dbReference type="RefSeq" id="WP_306876355.1">
    <property type="nucleotide sequence ID" value="NZ_JAUSRB010000004.1"/>
</dbReference>
<dbReference type="PANTHER" id="PTHR43371">
    <property type="entry name" value="VITAMIN B12-DEPENDENT RIBONUCLEOTIDE REDUCTASE"/>
    <property type="match status" value="1"/>
</dbReference>
<accession>A0ABT9RMC0</accession>
<keyword evidence="2" id="KW-0846">Cobalamin</keyword>
<dbReference type="GO" id="GO:0004748">
    <property type="term" value="F:ribonucleoside-diphosphate reductase activity, thioredoxin disulfide as acceptor"/>
    <property type="evidence" value="ECO:0007669"/>
    <property type="project" value="UniProtKB-EC"/>
</dbReference>
<comment type="caution">
    <text evidence="5">The sequence shown here is derived from an EMBL/GenBank/DDBJ whole genome shotgun (WGS) entry which is preliminary data.</text>
</comment>
<evidence type="ECO:0000256" key="4">
    <source>
        <dbReference type="ARBA" id="ARBA00023285"/>
    </source>
</evidence>
<dbReference type="EC" id="1.17.4.1" evidence="5"/>
<proteinExistence type="predicted"/>
<evidence type="ECO:0000256" key="3">
    <source>
        <dbReference type="ARBA" id="ARBA00023002"/>
    </source>
</evidence>
<reference evidence="5 6" key="1">
    <citation type="submission" date="2023-07" db="EMBL/GenBank/DDBJ databases">
        <title>Sequencing the genomes of 1000 actinobacteria strains.</title>
        <authorList>
            <person name="Klenk H.-P."/>
        </authorList>
    </citation>
    <scope>NUCLEOTIDE SEQUENCE [LARGE SCALE GENOMIC DNA]</scope>
    <source>
        <strain evidence="5 6">DSM 44109</strain>
    </source>
</reference>
<evidence type="ECO:0000256" key="1">
    <source>
        <dbReference type="ARBA" id="ARBA00001922"/>
    </source>
</evidence>
<keyword evidence="4" id="KW-0170">Cobalt</keyword>
<dbReference type="Proteomes" id="UP001230426">
    <property type="component" value="Unassembled WGS sequence"/>
</dbReference>
<dbReference type="PANTHER" id="PTHR43371:SF1">
    <property type="entry name" value="RIBONUCLEOSIDE-DIPHOSPHATE REDUCTASE"/>
    <property type="match status" value="1"/>
</dbReference>
<dbReference type="InterPro" id="IPR050862">
    <property type="entry name" value="RdRp_reductase_class-2"/>
</dbReference>
<name>A0ABT9RMC0_9ACTN</name>
<sequence>MSMLAADGSISDPYQNFIATSRYARYIDAENRRETWTESVDRFMDFMTGHLSDNHAYEPDPELVAEVRDAIANLEIVPSMRAVMTAGEALERSNIAGYNCSYLPIDDLAAFSEVLFILLNGTGVGFSVEKRYIDELPPVPRLVDAPQELIVVGDSKLGWAHAYRMLIEELWLEGWIPRYDLSAVRPAGARLQTFGGRASGPEPLRELFEYTVTALKAAQGRQLTSLEVHDLVCKIASVVVVGGVRRSAMISLSDLNDPEMAAAKSGEWWTAAPHRALANNSAVYEGKITREQFDAEWGSLVASGSGERGIFNRTAAQNQAAKNGRRDRFVEYGTNPCSEIIMRPFSFCNLSEVIVRPEDSLESIGRKVRLATILGTWQSTLTDFPFLRPQWAANAREERLLGVSLTGVFGNPLVSTDENRAEYLGRIKRFARVTNMKEARAIGIPSSHAVTCVKPSGTVSQLAGVSSGIHPWHAKHYLRTVRADKKDPLAQLMKDSGVPCEDDVMQPDSTWVFSFPIKAPNFAVTRDSITAIQHLELWLDYQRAWCEHKPSVTISVRGPRITNPGPFSEELAMRLVAGDDGELLANIPAELDQWLVTHPELTAPDGDWGSLCDALRDLIDWESGEWDKVGDWVFAHLDELSGVSFLPHSDHVYKQAPYQEITRKEYQRLAAAFPEIRWADLPFYELTDSTTGAQELACVAGACDVVDLVTA</sequence>
<evidence type="ECO:0000313" key="6">
    <source>
        <dbReference type="Proteomes" id="UP001230426"/>
    </source>
</evidence>
<comment type="cofactor">
    <cofactor evidence="1">
        <name>adenosylcob(III)alamin</name>
        <dbReference type="ChEBI" id="CHEBI:18408"/>
    </cofactor>
</comment>
<keyword evidence="3 5" id="KW-0560">Oxidoreductase</keyword>
<evidence type="ECO:0000256" key="2">
    <source>
        <dbReference type="ARBA" id="ARBA00022628"/>
    </source>
</evidence>